<organism evidence="3 4">
    <name type="scientific">Pristionchus pacificus</name>
    <name type="common">Parasitic nematode worm</name>
    <dbReference type="NCBI Taxonomy" id="54126"/>
    <lineage>
        <taxon>Eukaryota</taxon>
        <taxon>Metazoa</taxon>
        <taxon>Ecdysozoa</taxon>
        <taxon>Nematoda</taxon>
        <taxon>Chromadorea</taxon>
        <taxon>Rhabditida</taxon>
        <taxon>Rhabditina</taxon>
        <taxon>Diplogasteromorpha</taxon>
        <taxon>Diplogasteroidea</taxon>
        <taxon>Neodiplogasteridae</taxon>
        <taxon>Pristionchus</taxon>
    </lineage>
</organism>
<keyword evidence="2" id="KW-1133">Transmembrane helix</keyword>
<evidence type="ECO:0000256" key="1">
    <source>
        <dbReference type="SAM" id="MobiDB-lite"/>
    </source>
</evidence>
<keyword evidence="2" id="KW-0812">Transmembrane</keyword>
<evidence type="ECO:0000313" key="4">
    <source>
        <dbReference type="Proteomes" id="UP000005239"/>
    </source>
</evidence>
<protein>
    <submittedName>
        <fullName evidence="3">Uncharacterized protein</fullName>
    </submittedName>
</protein>
<feature type="region of interest" description="Disordered" evidence="1">
    <location>
        <begin position="236"/>
        <end position="268"/>
    </location>
</feature>
<feature type="compositionally biased region" description="Low complexity" evidence="1">
    <location>
        <begin position="159"/>
        <end position="179"/>
    </location>
</feature>
<accession>A0A8R1URA5</accession>
<dbReference type="AlphaFoldDB" id="A0A2A6BG07"/>
<dbReference type="EnsemblMetazoa" id="PPA37050.1">
    <property type="protein sequence ID" value="PPA37050.1"/>
    <property type="gene ID" value="WBGene00275419"/>
</dbReference>
<feature type="compositionally biased region" description="Low complexity" evidence="1">
    <location>
        <begin position="258"/>
        <end position="268"/>
    </location>
</feature>
<evidence type="ECO:0000256" key="2">
    <source>
        <dbReference type="SAM" id="Phobius"/>
    </source>
</evidence>
<accession>A0A2A6BG07</accession>
<feature type="transmembrane region" description="Helical" evidence="2">
    <location>
        <begin position="204"/>
        <end position="230"/>
    </location>
</feature>
<keyword evidence="2" id="KW-0472">Membrane</keyword>
<proteinExistence type="predicted"/>
<reference evidence="4" key="1">
    <citation type="journal article" date="2008" name="Nat. Genet.">
        <title>The Pristionchus pacificus genome provides a unique perspective on nematode lifestyle and parasitism.</title>
        <authorList>
            <person name="Dieterich C."/>
            <person name="Clifton S.W."/>
            <person name="Schuster L.N."/>
            <person name="Chinwalla A."/>
            <person name="Delehaunty K."/>
            <person name="Dinkelacker I."/>
            <person name="Fulton L."/>
            <person name="Fulton R."/>
            <person name="Godfrey J."/>
            <person name="Minx P."/>
            <person name="Mitreva M."/>
            <person name="Roeseler W."/>
            <person name="Tian H."/>
            <person name="Witte H."/>
            <person name="Yang S.P."/>
            <person name="Wilson R.K."/>
            <person name="Sommer R.J."/>
        </authorList>
    </citation>
    <scope>NUCLEOTIDE SEQUENCE [LARGE SCALE GENOMIC DNA]</scope>
    <source>
        <strain evidence="4">PS312</strain>
    </source>
</reference>
<sequence length="268" mass="28665">MQRAPISCPRMGDMPRAVVFNSHQFLLLTCDEHEGWTGWRSENESTWIAQPDHRPTVECAQYCFASGDDIIYSPRNESNFAIGVTCRDGSLDLYYNDQLVAGNEAACGLASGWSVVDPDSEGRSVLTTNTHAPQRFECSKAPPTTTVLPTEGTPVDNTTHSSIASSPVPSTVPPARTTTLPVVAPRKPKKDMAGSSLETAEETSLIICSTIGGIVLVLFIAASIFILCLIKKRQAGSGCGHSCKETGGKTLEDRRDISSAADSVSSDV</sequence>
<name>A0A2A6BG07_PRIPA</name>
<dbReference type="Proteomes" id="UP000005239">
    <property type="component" value="Unassembled WGS sequence"/>
</dbReference>
<reference evidence="3" key="2">
    <citation type="submission" date="2022-06" db="UniProtKB">
        <authorList>
            <consortium name="EnsemblMetazoa"/>
        </authorList>
    </citation>
    <scope>IDENTIFICATION</scope>
    <source>
        <strain evidence="3">PS312</strain>
    </source>
</reference>
<keyword evidence="4" id="KW-1185">Reference proteome</keyword>
<evidence type="ECO:0000313" key="3">
    <source>
        <dbReference type="EnsemblMetazoa" id="PPA37050.1"/>
    </source>
</evidence>
<feature type="region of interest" description="Disordered" evidence="1">
    <location>
        <begin position="135"/>
        <end position="180"/>
    </location>
</feature>
<gene>
    <name evidence="3" type="primary">WBGene00275419</name>
</gene>
<feature type="compositionally biased region" description="Basic and acidic residues" evidence="1">
    <location>
        <begin position="242"/>
        <end position="257"/>
    </location>
</feature>